<keyword evidence="2" id="KW-1185">Reference proteome</keyword>
<organism evidence="1 2">
    <name type="scientific">Punica granatum</name>
    <name type="common">Pomegranate</name>
    <dbReference type="NCBI Taxonomy" id="22663"/>
    <lineage>
        <taxon>Eukaryota</taxon>
        <taxon>Viridiplantae</taxon>
        <taxon>Streptophyta</taxon>
        <taxon>Embryophyta</taxon>
        <taxon>Tracheophyta</taxon>
        <taxon>Spermatophyta</taxon>
        <taxon>Magnoliopsida</taxon>
        <taxon>eudicotyledons</taxon>
        <taxon>Gunneridae</taxon>
        <taxon>Pentapetalae</taxon>
        <taxon>rosids</taxon>
        <taxon>malvids</taxon>
        <taxon>Myrtales</taxon>
        <taxon>Lythraceae</taxon>
        <taxon>Punica</taxon>
    </lineage>
</organism>
<gene>
    <name evidence="1" type="ORF">CRG98_008546</name>
</gene>
<dbReference type="AlphaFoldDB" id="A0A2I0KRJ8"/>
<name>A0A2I0KRJ8_PUNGR</name>
<reference evidence="1 2" key="1">
    <citation type="submission" date="2017-11" db="EMBL/GenBank/DDBJ databases">
        <title>De-novo sequencing of pomegranate (Punica granatum L.) genome.</title>
        <authorList>
            <person name="Akparov Z."/>
            <person name="Amiraslanov A."/>
            <person name="Hajiyeva S."/>
            <person name="Abbasov M."/>
            <person name="Kaur K."/>
            <person name="Hamwieh A."/>
            <person name="Solovyev V."/>
            <person name="Salamov A."/>
            <person name="Braich B."/>
            <person name="Kosarev P."/>
            <person name="Mahmoud A."/>
            <person name="Hajiyev E."/>
            <person name="Babayeva S."/>
            <person name="Izzatullayeva V."/>
            <person name="Mammadov A."/>
            <person name="Mammadov A."/>
            <person name="Sharifova S."/>
            <person name="Ojaghi J."/>
            <person name="Eynullazada K."/>
            <person name="Bayramov B."/>
            <person name="Abdulazimova A."/>
            <person name="Shahmuradov I."/>
        </authorList>
    </citation>
    <scope>NUCLEOTIDE SEQUENCE [LARGE SCALE GENOMIC DNA]</scope>
    <source>
        <strain evidence="2">cv. AG2017</strain>
        <tissue evidence="1">Leaf</tissue>
    </source>
</reference>
<proteinExistence type="predicted"/>
<comment type="caution">
    <text evidence="1">The sequence shown here is derived from an EMBL/GenBank/DDBJ whole genome shotgun (WGS) entry which is preliminary data.</text>
</comment>
<sequence>MQTTLAASGLGHALSVGAFGCDLCGGKIGTRIQEAGREVFVVVILFGAGLSELSLRLWSADEFLIFLSSLSAKKRLKLACMPTRWIVVGVGLEDGMKTQHDAWFRHYKDRAI</sequence>
<dbReference type="Proteomes" id="UP000233551">
    <property type="component" value="Unassembled WGS sequence"/>
</dbReference>
<protein>
    <submittedName>
        <fullName evidence="1">Uncharacterized protein</fullName>
    </submittedName>
</protein>
<evidence type="ECO:0000313" key="2">
    <source>
        <dbReference type="Proteomes" id="UP000233551"/>
    </source>
</evidence>
<dbReference type="EMBL" id="PGOL01000407">
    <property type="protein sequence ID" value="PKI71081.1"/>
    <property type="molecule type" value="Genomic_DNA"/>
</dbReference>
<accession>A0A2I0KRJ8</accession>
<evidence type="ECO:0000313" key="1">
    <source>
        <dbReference type="EMBL" id="PKI71081.1"/>
    </source>
</evidence>